<dbReference type="SUPFAM" id="SSF56925">
    <property type="entry name" value="OMPA-like"/>
    <property type="match status" value="1"/>
</dbReference>
<gene>
    <name evidence="2" type="ORF">NDO55_05460</name>
</gene>
<protein>
    <recommendedName>
        <fullName evidence="4">Outer membrane protein beta-barrel domain-containing protein</fullName>
    </recommendedName>
</protein>
<dbReference type="EMBL" id="JAMSHT010000001">
    <property type="protein sequence ID" value="MCM8557266.1"/>
    <property type="molecule type" value="Genomic_DNA"/>
</dbReference>
<dbReference type="InterPro" id="IPR011250">
    <property type="entry name" value="OMP/PagP_B-barrel"/>
</dbReference>
<keyword evidence="1" id="KW-0732">Signal</keyword>
<keyword evidence="3" id="KW-1185">Reference proteome</keyword>
<evidence type="ECO:0000256" key="1">
    <source>
        <dbReference type="SAM" id="SignalP"/>
    </source>
</evidence>
<comment type="caution">
    <text evidence="2">The sequence shown here is derived from an EMBL/GenBank/DDBJ whole genome shotgun (WGS) entry which is preliminary data.</text>
</comment>
<dbReference type="RefSeq" id="WP_252113193.1">
    <property type="nucleotide sequence ID" value="NZ_JAMSHT010000001.1"/>
</dbReference>
<accession>A0A9X2EIA6</accession>
<reference evidence="2" key="1">
    <citation type="submission" date="2022-06" db="EMBL/GenBank/DDBJ databases">
        <title>Sphingomicrobium sedimins sp. nov., a marine bacterium isolated from tidal flat.</title>
        <authorList>
            <person name="Kim C.-H."/>
            <person name="Yoo Y."/>
            <person name="Kim J.-J."/>
        </authorList>
    </citation>
    <scope>NUCLEOTIDE SEQUENCE</scope>
    <source>
        <strain evidence="2">GRR-S6-50</strain>
    </source>
</reference>
<evidence type="ECO:0000313" key="2">
    <source>
        <dbReference type="EMBL" id="MCM8557266.1"/>
    </source>
</evidence>
<evidence type="ECO:0008006" key="4">
    <source>
        <dbReference type="Google" id="ProtNLM"/>
    </source>
</evidence>
<evidence type="ECO:0000313" key="3">
    <source>
        <dbReference type="Proteomes" id="UP001155128"/>
    </source>
</evidence>
<dbReference type="Proteomes" id="UP001155128">
    <property type="component" value="Unassembled WGS sequence"/>
</dbReference>
<dbReference type="AlphaFoldDB" id="A0A9X2EIA6"/>
<name>A0A9X2EIA6_9SPHN</name>
<proteinExistence type="predicted"/>
<sequence>MKNLFLAASAAAALIATPAFAQVGPETEIYAGGSVGYHDIESLDLSDFGATGTLDVDGLVYGGFAGVKIGGEGNVFYGVEGNYMAGSDAIDAEYGVAALVGTKVGVADLYVRSGYQLVDFDTEFLANEGADAFAMTGDDRNAFIVGFLDGFGDDDKAEGWLVGVGADVGLGNFMLRGNVDTIEFDSLRVSAGVGIRF</sequence>
<feature type="signal peptide" evidence="1">
    <location>
        <begin position="1"/>
        <end position="21"/>
    </location>
</feature>
<feature type="chain" id="PRO_5040862801" description="Outer membrane protein beta-barrel domain-containing protein" evidence="1">
    <location>
        <begin position="22"/>
        <end position="197"/>
    </location>
</feature>
<organism evidence="2 3">
    <name type="scientific">Sphingomicrobium sediminis</name>
    <dbReference type="NCBI Taxonomy" id="2950949"/>
    <lineage>
        <taxon>Bacteria</taxon>
        <taxon>Pseudomonadati</taxon>
        <taxon>Pseudomonadota</taxon>
        <taxon>Alphaproteobacteria</taxon>
        <taxon>Sphingomonadales</taxon>
        <taxon>Sphingomonadaceae</taxon>
        <taxon>Sphingomicrobium</taxon>
    </lineage>
</organism>